<organism evidence="2 3">
    <name type="scientific">Strongyloides venezuelensis</name>
    <name type="common">Threadworm</name>
    <dbReference type="NCBI Taxonomy" id="75913"/>
    <lineage>
        <taxon>Eukaryota</taxon>
        <taxon>Metazoa</taxon>
        <taxon>Ecdysozoa</taxon>
        <taxon>Nematoda</taxon>
        <taxon>Chromadorea</taxon>
        <taxon>Rhabditida</taxon>
        <taxon>Tylenchina</taxon>
        <taxon>Panagrolaimomorpha</taxon>
        <taxon>Strongyloidoidea</taxon>
        <taxon>Strongyloididae</taxon>
        <taxon>Strongyloides</taxon>
    </lineage>
</organism>
<feature type="domain" description="SCP" evidence="1">
    <location>
        <begin position="128"/>
        <end position="257"/>
    </location>
</feature>
<dbReference type="SMART" id="SM00198">
    <property type="entry name" value="SCP"/>
    <property type="match status" value="1"/>
</dbReference>
<name>A0A0K0FJA9_STRVS</name>
<accession>A0A0K0FJA9</accession>
<protein>
    <submittedName>
        <fullName evidence="3">SCP domain-containing protein</fullName>
    </submittedName>
</protein>
<evidence type="ECO:0000313" key="3">
    <source>
        <dbReference type="WBParaSite" id="SVE_0898200.1"/>
    </source>
</evidence>
<dbReference type="AlphaFoldDB" id="A0A0K0FJA9"/>
<sequence length="282" mass="33439">MFGYDWNAKGYKGLCFRRHNTTSKEDYKITYYLYNHKIIYNCNGFFFNQHIYVVEYYKKLLSGKIKNRNKKPKGALGCKYLDPYAQFYKIAECKYPDMLKSNPFSDVIYKRVWFKCDYDCFSADNFRLLKQGYVAEMNEYRRLHDTSPLIVHPVLEILANELARKSCYNILSLFKRNPHIGYILKVTHVSLADFVITKMYDKFLTNYNWNAKQHIGKYDKYAQILWLSTKKVGVGVCIKHKKIHVALLFSPLGCTKNFKTNVRPIGWKHIHMFAVFGRNRAK</sequence>
<evidence type="ECO:0000259" key="1">
    <source>
        <dbReference type="SMART" id="SM00198"/>
    </source>
</evidence>
<dbReference type="WBParaSite" id="SVE_0898200.1">
    <property type="protein sequence ID" value="SVE_0898200.1"/>
    <property type="gene ID" value="SVE_0898200"/>
</dbReference>
<reference evidence="3" key="2">
    <citation type="submission" date="2015-08" db="UniProtKB">
        <authorList>
            <consortium name="WormBaseParasite"/>
        </authorList>
    </citation>
    <scope>IDENTIFICATION</scope>
</reference>
<dbReference type="InterPro" id="IPR035940">
    <property type="entry name" value="CAP_sf"/>
</dbReference>
<evidence type="ECO:0000313" key="2">
    <source>
        <dbReference type="Proteomes" id="UP000035680"/>
    </source>
</evidence>
<dbReference type="SUPFAM" id="SSF55797">
    <property type="entry name" value="PR-1-like"/>
    <property type="match status" value="1"/>
</dbReference>
<dbReference type="Proteomes" id="UP000035680">
    <property type="component" value="Unassembled WGS sequence"/>
</dbReference>
<keyword evidence="2" id="KW-1185">Reference proteome</keyword>
<reference evidence="2" key="1">
    <citation type="submission" date="2014-07" db="EMBL/GenBank/DDBJ databases">
        <authorList>
            <person name="Martin A.A"/>
            <person name="De Silva N."/>
        </authorList>
    </citation>
    <scope>NUCLEOTIDE SEQUENCE</scope>
</reference>
<proteinExistence type="predicted"/>
<dbReference type="InterPro" id="IPR014044">
    <property type="entry name" value="CAP_dom"/>
</dbReference>
<dbReference type="Gene3D" id="3.40.33.10">
    <property type="entry name" value="CAP"/>
    <property type="match status" value="1"/>
</dbReference>